<evidence type="ECO:0000313" key="2">
    <source>
        <dbReference type="EMBL" id="RUQ79197.1"/>
    </source>
</evidence>
<name>A0A433JGE5_9GAMM</name>
<keyword evidence="2" id="KW-0378">Hydrolase</keyword>
<dbReference type="PANTHER" id="PTHR45763:SF46">
    <property type="entry name" value="AB HYDROLASE-1 DOMAIN-CONTAINING PROTEIN"/>
    <property type="match status" value="1"/>
</dbReference>
<reference evidence="2 3" key="1">
    <citation type="submission" date="2018-12" db="EMBL/GenBank/DDBJ databases">
        <title>Legionella sp,whole genome shotgun sequence.</title>
        <authorList>
            <person name="Wu H."/>
        </authorList>
    </citation>
    <scope>NUCLEOTIDE SEQUENCE [LARGE SCALE GENOMIC DNA]</scope>
    <source>
        <strain evidence="3">km714</strain>
    </source>
</reference>
<evidence type="ECO:0000313" key="3">
    <source>
        <dbReference type="Proteomes" id="UP000288012"/>
    </source>
</evidence>
<protein>
    <submittedName>
        <fullName evidence="2">Alpha/beta hydrolase</fullName>
    </submittedName>
</protein>
<accession>A0A433JGE5</accession>
<dbReference type="AlphaFoldDB" id="A0A433JGE5"/>
<comment type="caution">
    <text evidence="2">The sequence shown here is derived from an EMBL/GenBank/DDBJ whole genome shotgun (WGS) entry which is preliminary data.</text>
</comment>
<evidence type="ECO:0000259" key="1">
    <source>
        <dbReference type="Pfam" id="PF00561"/>
    </source>
</evidence>
<dbReference type="InterPro" id="IPR029058">
    <property type="entry name" value="AB_hydrolase_fold"/>
</dbReference>
<proteinExistence type="predicted"/>
<sequence length="292" mass="32708">MKTNLSTYITLKDGRSLGYAEYGFSNGFPILFFHGLPGSRLEAEKLHAAALKLQVRLIGLDRPGMGLSSHQKNRIILDWPNDIAEFATSLNLKKFSIVGHSGGAPYVAACAYRIPEKLHKAVIVSGMAPLIYPEAKTSLSKSQKQMNWMIRYCPILLKLMMKMSCKALENPNRLKSMLKQLPEVDAKIFENTHYKELIVLSLKEAFRQNASGVVNDFKLLTKIQGFDLNAIRCPFVVWQGGKDVQAPVKHAEIYAQYVPQANYVFLEEEGHISILHNYDEQILASALEGANP</sequence>
<keyword evidence="3" id="KW-1185">Reference proteome</keyword>
<gene>
    <name evidence="2" type="ORF">EKM59_11340</name>
</gene>
<dbReference type="EMBL" id="RZGR01000051">
    <property type="protein sequence ID" value="RUQ79197.1"/>
    <property type="molecule type" value="Genomic_DNA"/>
</dbReference>
<dbReference type="InterPro" id="IPR000073">
    <property type="entry name" value="AB_hydrolase_1"/>
</dbReference>
<dbReference type="Gene3D" id="3.40.50.1820">
    <property type="entry name" value="alpha/beta hydrolase"/>
    <property type="match status" value="1"/>
</dbReference>
<organism evidence="2 3">
    <name type="scientific">Legionella septentrionalis</name>
    <dbReference type="NCBI Taxonomy" id="2498109"/>
    <lineage>
        <taxon>Bacteria</taxon>
        <taxon>Pseudomonadati</taxon>
        <taxon>Pseudomonadota</taxon>
        <taxon>Gammaproteobacteria</taxon>
        <taxon>Legionellales</taxon>
        <taxon>Legionellaceae</taxon>
        <taxon>Legionella</taxon>
    </lineage>
</organism>
<dbReference type="GO" id="GO:0016787">
    <property type="term" value="F:hydrolase activity"/>
    <property type="evidence" value="ECO:0007669"/>
    <property type="project" value="UniProtKB-KW"/>
</dbReference>
<dbReference type="Pfam" id="PF00561">
    <property type="entry name" value="Abhydrolase_1"/>
    <property type="match status" value="1"/>
</dbReference>
<dbReference type="RefSeq" id="WP_127111574.1">
    <property type="nucleotide sequence ID" value="NZ_RZGR01000051.1"/>
</dbReference>
<dbReference type="SUPFAM" id="SSF53474">
    <property type="entry name" value="alpha/beta-Hydrolases"/>
    <property type="match status" value="1"/>
</dbReference>
<dbReference type="Proteomes" id="UP000288012">
    <property type="component" value="Unassembled WGS sequence"/>
</dbReference>
<feature type="domain" description="AB hydrolase-1" evidence="1">
    <location>
        <begin position="29"/>
        <end position="275"/>
    </location>
</feature>
<dbReference type="PANTHER" id="PTHR45763">
    <property type="entry name" value="HYDROLASE, ALPHA/BETA FOLD FAMILY PROTEIN, EXPRESSED-RELATED"/>
    <property type="match status" value="1"/>
</dbReference>